<feature type="compositionally biased region" description="Low complexity" evidence="1">
    <location>
        <begin position="687"/>
        <end position="702"/>
    </location>
</feature>
<feature type="compositionally biased region" description="Low complexity" evidence="1">
    <location>
        <begin position="435"/>
        <end position="471"/>
    </location>
</feature>
<name>A0A9N9BNK1_9GLOM</name>
<feature type="compositionally biased region" description="Low complexity" evidence="1">
    <location>
        <begin position="540"/>
        <end position="562"/>
    </location>
</feature>
<feature type="compositionally biased region" description="Polar residues" evidence="1">
    <location>
        <begin position="654"/>
        <end position="676"/>
    </location>
</feature>
<gene>
    <name evidence="3" type="ORF">FCALED_LOCUS7078</name>
</gene>
<dbReference type="InterPro" id="IPR025304">
    <property type="entry name" value="ALIX_V_dom"/>
</dbReference>
<accession>A0A9N9BNK1</accession>
<proteinExistence type="predicted"/>
<feature type="compositionally biased region" description="Polar residues" evidence="1">
    <location>
        <begin position="482"/>
        <end position="501"/>
    </location>
</feature>
<dbReference type="Gene3D" id="1.20.120.560">
    <property type="entry name" value="alix/aip1 in complex with the ypdl late domain"/>
    <property type="match status" value="1"/>
</dbReference>
<dbReference type="PANTHER" id="PTHR23030:SF30">
    <property type="entry name" value="TYROSINE-PROTEIN PHOSPHATASE NON-RECEPTOR TYPE 23"/>
    <property type="match status" value="1"/>
</dbReference>
<dbReference type="PANTHER" id="PTHR23030">
    <property type="entry name" value="PCD6 INTERACTING PROTEIN-RELATED"/>
    <property type="match status" value="1"/>
</dbReference>
<dbReference type="Proteomes" id="UP000789570">
    <property type="component" value="Unassembled WGS sequence"/>
</dbReference>
<evidence type="ECO:0000256" key="1">
    <source>
        <dbReference type="SAM" id="MobiDB-lite"/>
    </source>
</evidence>
<feature type="region of interest" description="Disordered" evidence="1">
    <location>
        <begin position="616"/>
        <end position="710"/>
    </location>
</feature>
<feature type="compositionally biased region" description="Polar residues" evidence="1">
    <location>
        <begin position="395"/>
        <end position="411"/>
    </location>
</feature>
<feature type="compositionally biased region" description="Low complexity" evidence="1">
    <location>
        <begin position="618"/>
        <end position="628"/>
    </location>
</feature>
<dbReference type="GO" id="GO:0043328">
    <property type="term" value="P:protein transport to vacuole involved in ubiquitin-dependent protein catabolic process via the multivesicular body sorting pathway"/>
    <property type="evidence" value="ECO:0007669"/>
    <property type="project" value="TreeGrafter"/>
</dbReference>
<feature type="compositionally biased region" description="Low complexity" evidence="1">
    <location>
        <begin position="635"/>
        <end position="653"/>
    </location>
</feature>
<feature type="compositionally biased region" description="Pro residues" evidence="1">
    <location>
        <begin position="421"/>
        <end position="434"/>
    </location>
</feature>
<evidence type="ECO:0000259" key="2">
    <source>
        <dbReference type="Pfam" id="PF13949"/>
    </source>
</evidence>
<sequence length="710" mass="80562">FKYFNEFASPTPEVKQWAQLIKTEEEQKGTIKELLMTLNGLKCRAKEILDESSIILDNEQRDYDGMKVKYSNLWTQPPNTLTAVFHQDLNSHKDTLEKAANSDQHLFQRYDQSLNDIMILRMGENGDDLEKIFAETLASSINTNTDMFVGGRRISNAESLLDVDTSKSEEDINVKVHKVEVCLDNLNKIRKERMDTLNDLKEKVQNIEPQLFATELEKFSPYRNRITASIHHQQALLQELTDHYKNLMESDESKTLQSRWDHAERKRKDVCDRLKKAKDSYLEVKEGLRKGIQFYSDLTELIENLSKTLQKSAKSRQQERNELVQSLQEQQIFKDKLISSSTPSSNQAINHYESLNQLAEEANKLSLNSNMIPIGVNRDLSNSTIPQTQSNVTNFYNNISHSSSQPYNTSPIRKDSNTNPSAPPYIPIAPPKPSAPSTLNLGSSNNYSSQGSTSFSVQPSTYPTKPSSPKLQGPPLPPLPTGYQQHNIVHNSSQSDIQRSYQPALPAVSQSQQTLPQQSPILHQNHSFNGQYTHSSIPAQPSQSQQQFHTQQHSLSSTSSPLPVHQPPYSSNFQYSQQPLTPLPPQHHQFRQSSYENYASAGYNRVPINQLSQSHYAGQSSGSLYQQQSPPPPQYSGNQPPQQGFNNNFPHQPTTYYQPPSQVAQQVNEGYYQHSNYRPAPVQPGYPFQQQDRPPTQQQNIQSPQKSLLD</sequence>
<comment type="caution">
    <text evidence="3">The sequence shown here is derived from an EMBL/GenBank/DDBJ whole genome shotgun (WGS) entry which is preliminary data.</text>
</comment>
<feature type="non-terminal residue" evidence="3">
    <location>
        <position position="710"/>
    </location>
</feature>
<dbReference type="Pfam" id="PF13949">
    <property type="entry name" value="ALIX_LYPXL_bnd"/>
    <property type="match status" value="1"/>
</dbReference>
<feature type="region of interest" description="Disordered" evidence="1">
    <location>
        <begin position="395"/>
        <end position="591"/>
    </location>
</feature>
<keyword evidence="4" id="KW-1185">Reference proteome</keyword>
<dbReference type="AlphaFoldDB" id="A0A9N9BNK1"/>
<dbReference type="EMBL" id="CAJVPQ010001803">
    <property type="protein sequence ID" value="CAG8570685.1"/>
    <property type="molecule type" value="Genomic_DNA"/>
</dbReference>
<organism evidence="3 4">
    <name type="scientific">Funneliformis caledonium</name>
    <dbReference type="NCBI Taxonomy" id="1117310"/>
    <lineage>
        <taxon>Eukaryota</taxon>
        <taxon>Fungi</taxon>
        <taxon>Fungi incertae sedis</taxon>
        <taxon>Mucoromycota</taxon>
        <taxon>Glomeromycotina</taxon>
        <taxon>Glomeromycetes</taxon>
        <taxon>Glomerales</taxon>
        <taxon>Glomeraceae</taxon>
        <taxon>Funneliformis</taxon>
    </lineage>
</organism>
<protein>
    <submittedName>
        <fullName evidence="3">9251_t:CDS:1</fullName>
    </submittedName>
</protein>
<feature type="compositionally biased region" description="Low complexity" evidence="1">
    <location>
        <begin position="509"/>
        <end position="520"/>
    </location>
</feature>
<dbReference type="OrthoDB" id="2141925at2759"/>
<evidence type="ECO:0000313" key="3">
    <source>
        <dbReference type="EMBL" id="CAG8570685.1"/>
    </source>
</evidence>
<feature type="compositionally biased region" description="Polar residues" evidence="1">
    <location>
        <begin position="521"/>
        <end position="539"/>
    </location>
</feature>
<dbReference type="GO" id="GO:0005768">
    <property type="term" value="C:endosome"/>
    <property type="evidence" value="ECO:0007669"/>
    <property type="project" value="TreeGrafter"/>
</dbReference>
<evidence type="ECO:0000313" key="4">
    <source>
        <dbReference type="Proteomes" id="UP000789570"/>
    </source>
</evidence>
<reference evidence="3" key="1">
    <citation type="submission" date="2021-06" db="EMBL/GenBank/DDBJ databases">
        <authorList>
            <person name="Kallberg Y."/>
            <person name="Tangrot J."/>
            <person name="Rosling A."/>
        </authorList>
    </citation>
    <scope>NUCLEOTIDE SEQUENCE</scope>
    <source>
        <strain evidence="3">UK204</strain>
    </source>
</reference>
<dbReference type="Gene3D" id="1.20.140.50">
    <property type="entry name" value="alix/aip1 like domains"/>
    <property type="match status" value="1"/>
</dbReference>
<feature type="domain" description="ALIX V-shaped" evidence="2">
    <location>
        <begin position="12"/>
        <end position="319"/>
    </location>
</feature>